<keyword evidence="5" id="KW-0998">Cell outer membrane</keyword>
<dbReference type="InterPro" id="IPR033985">
    <property type="entry name" value="SusD-like_N"/>
</dbReference>
<evidence type="ECO:0000313" key="9">
    <source>
        <dbReference type="EMBL" id="AYD48519.1"/>
    </source>
</evidence>
<dbReference type="CDD" id="cd08977">
    <property type="entry name" value="SusD"/>
    <property type="match status" value="1"/>
</dbReference>
<evidence type="ECO:0000256" key="2">
    <source>
        <dbReference type="ARBA" id="ARBA00006275"/>
    </source>
</evidence>
<dbReference type="AlphaFoldDB" id="A0A386HSA0"/>
<dbReference type="Pfam" id="PF14322">
    <property type="entry name" value="SusD-like_3"/>
    <property type="match status" value="1"/>
</dbReference>
<feature type="signal peptide" evidence="6">
    <location>
        <begin position="1"/>
        <end position="30"/>
    </location>
</feature>
<evidence type="ECO:0000256" key="3">
    <source>
        <dbReference type="ARBA" id="ARBA00022729"/>
    </source>
</evidence>
<dbReference type="SUPFAM" id="SSF48452">
    <property type="entry name" value="TPR-like"/>
    <property type="match status" value="1"/>
</dbReference>
<evidence type="ECO:0000256" key="5">
    <source>
        <dbReference type="ARBA" id="ARBA00023237"/>
    </source>
</evidence>
<dbReference type="KEGG" id="ark:D6B99_13450"/>
<evidence type="ECO:0000259" key="7">
    <source>
        <dbReference type="Pfam" id="PF07980"/>
    </source>
</evidence>
<protein>
    <submittedName>
        <fullName evidence="9">RagB/SusD family nutrient uptake outer membrane protein</fullName>
    </submittedName>
</protein>
<dbReference type="Pfam" id="PF07980">
    <property type="entry name" value="SusD_RagB"/>
    <property type="match status" value="1"/>
</dbReference>
<organism evidence="9 10">
    <name type="scientific">Arachidicoccus soli</name>
    <dbReference type="NCBI Taxonomy" id="2341117"/>
    <lineage>
        <taxon>Bacteria</taxon>
        <taxon>Pseudomonadati</taxon>
        <taxon>Bacteroidota</taxon>
        <taxon>Chitinophagia</taxon>
        <taxon>Chitinophagales</taxon>
        <taxon>Chitinophagaceae</taxon>
        <taxon>Arachidicoccus</taxon>
    </lineage>
</organism>
<evidence type="ECO:0000259" key="8">
    <source>
        <dbReference type="Pfam" id="PF14322"/>
    </source>
</evidence>
<evidence type="ECO:0000313" key="10">
    <source>
        <dbReference type="Proteomes" id="UP000266118"/>
    </source>
</evidence>
<comment type="subcellular location">
    <subcellularLocation>
        <location evidence="1">Cell outer membrane</location>
    </subcellularLocation>
</comment>
<evidence type="ECO:0000256" key="1">
    <source>
        <dbReference type="ARBA" id="ARBA00004442"/>
    </source>
</evidence>
<evidence type="ECO:0000256" key="6">
    <source>
        <dbReference type="SAM" id="SignalP"/>
    </source>
</evidence>
<keyword evidence="10" id="KW-1185">Reference proteome</keyword>
<dbReference type="RefSeq" id="WP_119989346.1">
    <property type="nucleotide sequence ID" value="NZ_CP032489.1"/>
</dbReference>
<dbReference type="Gene3D" id="1.25.40.390">
    <property type="match status" value="1"/>
</dbReference>
<feature type="domain" description="SusD-like N-terminal" evidence="8">
    <location>
        <begin position="111"/>
        <end position="208"/>
    </location>
</feature>
<dbReference type="PROSITE" id="PS51257">
    <property type="entry name" value="PROKAR_LIPOPROTEIN"/>
    <property type="match status" value="1"/>
</dbReference>
<feature type="chain" id="PRO_5017229266" evidence="6">
    <location>
        <begin position="31"/>
        <end position="526"/>
    </location>
</feature>
<dbReference type="GO" id="GO:0009279">
    <property type="term" value="C:cell outer membrane"/>
    <property type="evidence" value="ECO:0007669"/>
    <property type="project" value="UniProtKB-SubCell"/>
</dbReference>
<proteinExistence type="inferred from homology"/>
<dbReference type="EMBL" id="CP032489">
    <property type="protein sequence ID" value="AYD48519.1"/>
    <property type="molecule type" value="Genomic_DNA"/>
</dbReference>
<gene>
    <name evidence="9" type="ORF">D6B99_13450</name>
</gene>
<accession>A0A386HSA0</accession>
<sequence>MNHKRFNLYFISRFWAAIALVAILAGSCNKTLDVQSTHASTDQTQWKSYDDAKSGVFGMYALLKAAYARDNAYWLYGELRDGDFKSVSRTDLSAIISGNLTASYPVLQDLSNWQPFYAAINAASLFIERSKGCLADARYTIQNNKVDIAEAHVVRAFAYYSLARIWGDVPLWTNSNDGDFKALPRSSREKVLQYAEQDILSVINDLPYYYGSNSSSPQNILPGNYFGGTQFQLENSLFGRIQAYIILAHIAADLGNYNNVEAYTAYIQNNIGIISSNLGYSPTSTVAQMTNNDQFKDVFAYRNYRQLVVFNFLYSTGEQGLTNNGHIEYLTIAAPYSSKPLPDMYVPKDTINAIYTDPSDQRFGIDTSTGLHTDAFFGNYSSNIPIFKKINILSIAGDGGVNKALFYQSAMVFSRYEEVLLLRAEALAVLGKNSDALDILNGLRSNRGLKALSLDQVPDMIDAIFAERRRELIGEGWRWFDIIRYKKIKGNDPVFNALIQDGGIYWPVATEVLGANPKLVQTPHWK</sequence>
<dbReference type="InterPro" id="IPR011990">
    <property type="entry name" value="TPR-like_helical_dom_sf"/>
</dbReference>
<dbReference type="Proteomes" id="UP000266118">
    <property type="component" value="Chromosome"/>
</dbReference>
<evidence type="ECO:0000256" key="4">
    <source>
        <dbReference type="ARBA" id="ARBA00023136"/>
    </source>
</evidence>
<dbReference type="OrthoDB" id="926893at2"/>
<dbReference type="InterPro" id="IPR012944">
    <property type="entry name" value="SusD_RagB_dom"/>
</dbReference>
<comment type="similarity">
    <text evidence="2">Belongs to the SusD family.</text>
</comment>
<feature type="domain" description="RagB/SusD" evidence="7">
    <location>
        <begin position="374"/>
        <end position="490"/>
    </location>
</feature>
<reference evidence="9 10" key="1">
    <citation type="submission" date="2018-09" db="EMBL/GenBank/DDBJ databases">
        <title>Arachidicoccus sp. nov., a bacterium isolated from soil.</title>
        <authorList>
            <person name="Weon H.-Y."/>
            <person name="Kwon S.-W."/>
            <person name="Lee S.A."/>
        </authorList>
    </citation>
    <scope>NUCLEOTIDE SEQUENCE [LARGE SCALE GENOMIC DNA]</scope>
    <source>
        <strain evidence="9 10">KIS59-12</strain>
    </source>
</reference>
<keyword evidence="3 6" id="KW-0732">Signal</keyword>
<name>A0A386HSA0_9BACT</name>
<keyword evidence="4" id="KW-0472">Membrane</keyword>